<dbReference type="InterPro" id="IPR011527">
    <property type="entry name" value="ABC1_TM_dom"/>
</dbReference>
<dbReference type="Pfam" id="PF00664">
    <property type="entry name" value="ABC_membrane"/>
    <property type="match status" value="1"/>
</dbReference>
<dbReference type="Pfam" id="PF00005">
    <property type="entry name" value="ABC_tran"/>
    <property type="match status" value="1"/>
</dbReference>
<dbReference type="InterPro" id="IPR036640">
    <property type="entry name" value="ABC1_TM_sf"/>
</dbReference>
<dbReference type="EMBL" id="CZVW01000031">
    <property type="protein sequence ID" value="CUT04991.1"/>
    <property type="molecule type" value="Genomic_DNA"/>
</dbReference>
<dbReference type="SMART" id="SM00382">
    <property type="entry name" value="AAA"/>
    <property type="match status" value="1"/>
</dbReference>
<evidence type="ECO:0000256" key="11">
    <source>
        <dbReference type="ARBA" id="ARBA00034018"/>
    </source>
</evidence>
<dbReference type="AlphaFoldDB" id="A0A0P1NY97"/>
<dbReference type="InterPro" id="IPR003439">
    <property type="entry name" value="ABC_transporter-like_ATP-bd"/>
</dbReference>
<evidence type="ECO:0000313" key="17">
    <source>
        <dbReference type="Proteomes" id="UP000199197"/>
    </source>
</evidence>
<dbReference type="PROSITE" id="PS50893">
    <property type="entry name" value="ABC_TRANSPORTER_2"/>
    <property type="match status" value="1"/>
</dbReference>
<keyword evidence="5" id="KW-1003">Cell membrane</keyword>
<name>A0A0P1NY97_9BACT</name>
<dbReference type="InterPro" id="IPR017871">
    <property type="entry name" value="ABC_transporter-like_CS"/>
</dbReference>
<dbReference type="FunFam" id="3.40.50.300:FF:000221">
    <property type="entry name" value="Multidrug ABC transporter ATP-binding protein"/>
    <property type="match status" value="1"/>
</dbReference>
<evidence type="ECO:0000259" key="15">
    <source>
        <dbReference type="PROSITE" id="PS50929"/>
    </source>
</evidence>
<feature type="transmembrane region" description="Helical" evidence="13">
    <location>
        <begin position="275"/>
        <end position="296"/>
    </location>
</feature>
<keyword evidence="6 13" id="KW-0812">Transmembrane</keyword>
<feature type="transmembrane region" description="Helical" evidence="13">
    <location>
        <begin position="20"/>
        <end position="43"/>
    </location>
</feature>
<protein>
    <recommendedName>
        <fullName evidence="12">Multidrug resistance-like ATP-binding protein MdlA</fullName>
        <ecNumber evidence="3">7.6.2.2</ecNumber>
    </recommendedName>
</protein>
<gene>
    <name evidence="16" type="ORF">JGI23_01856</name>
</gene>
<evidence type="ECO:0000256" key="1">
    <source>
        <dbReference type="ARBA" id="ARBA00004651"/>
    </source>
</evidence>
<evidence type="ECO:0000256" key="10">
    <source>
        <dbReference type="ARBA" id="ARBA00023136"/>
    </source>
</evidence>
<feature type="transmembrane region" description="Helical" evidence="13">
    <location>
        <begin position="55"/>
        <end position="76"/>
    </location>
</feature>
<evidence type="ECO:0000256" key="7">
    <source>
        <dbReference type="ARBA" id="ARBA00022741"/>
    </source>
</evidence>
<organism evidence="16 17">
    <name type="scientific">Candidatus Chryseopegocella kryptomonas</name>
    <dbReference type="NCBI Taxonomy" id="1633643"/>
    <lineage>
        <taxon>Bacteria</taxon>
        <taxon>Pseudomonadati</taxon>
        <taxon>Candidatus Kryptoniota</taxon>
        <taxon>Candidatus Chryseopegocella</taxon>
    </lineage>
</organism>
<dbReference type="RefSeq" id="WP_092351077.1">
    <property type="nucleotide sequence ID" value="NZ_CZVW01000031.1"/>
</dbReference>
<dbReference type="Gene3D" id="1.20.1560.10">
    <property type="entry name" value="ABC transporter type 1, transmembrane domain"/>
    <property type="match status" value="1"/>
</dbReference>
<evidence type="ECO:0000256" key="12">
    <source>
        <dbReference type="ARBA" id="ARBA00074518"/>
    </source>
</evidence>
<dbReference type="Gene3D" id="3.40.50.300">
    <property type="entry name" value="P-loop containing nucleotide triphosphate hydrolases"/>
    <property type="match status" value="1"/>
</dbReference>
<comment type="catalytic activity">
    <reaction evidence="11">
        <text>ATP + H2O + xenobioticSide 1 = ADP + phosphate + xenobioticSide 2.</text>
        <dbReference type="EC" id="7.6.2.2"/>
    </reaction>
</comment>
<comment type="subcellular location">
    <subcellularLocation>
        <location evidence="1">Cell membrane</location>
        <topology evidence="1">Multi-pass membrane protein</topology>
    </subcellularLocation>
</comment>
<evidence type="ECO:0000256" key="9">
    <source>
        <dbReference type="ARBA" id="ARBA00022989"/>
    </source>
</evidence>
<reference evidence="17" key="1">
    <citation type="submission" date="2015-11" db="EMBL/GenBank/DDBJ databases">
        <authorList>
            <person name="Varghese N."/>
        </authorList>
    </citation>
    <scope>NUCLEOTIDE SEQUENCE [LARGE SCALE GENOMIC DNA]</scope>
    <source>
        <strain evidence="17">JGI-23</strain>
    </source>
</reference>
<dbReference type="InterPro" id="IPR039421">
    <property type="entry name" value="Type_1_exporter"/>
</dbReference>
<dbReference type="GO" id="GO:0015421">
    <property type="term" value="F:ABC-type oligopeptide transporter activity"/>
    <property type="evidence" value="ECO:0007669"/>
    <property type="project" value="TreeGrafter"/>
</dbReference>
<dbReference type="SUPFAM" id="SSF90123">
    <property type="entry name" value="ABC transporter transmembrane region"/>
    <property type="match status" value="1"/>
</dbReference>
<evidence type="ECO:0000256" key="3">
    <source>
        <dbReference type="ARBA" id="ARBA00012191"/>
    </source>
</evidence>
<dbReference type="PANTHER" id="PTHR43394">
    <property type="entry name" value="ATP-DEPENDENT PERMEASE MDL1, MITOCHONDRIAL"/>
    <property type="match status" value="1"/>
</dbReference>
<evidence type="ECO:0000259" key="14">
    <source>
        <dbReference type="PROSITE" id="PS50893"/>
    </source>
</evidence>
<accession>A0A0P1NY97</accession>
<keyword evidence="9 13" id="KW-1133">Transmembrane helix</keyword>
<evidence type="ECO:0000256" key="2">
    <source>
        <dbReference type="ARBA" id="ARBA00006526"/>
    </source>
</evidence>
<proteinExistence type="inferred from homology"/>
<dbReference type="GO" id="GO:0005886">
    <property type="term" value="C:plasma membrane"/>
    <property type="evidence" value="ECO:0007669"/>
    <property type="project" value="UniProtKB-SubCell"/>
</dbReference>
<feature type="domain" description="ABC transmembrane type-1" evidence="15">
    <location>
        <begin position="20"/>
        <end position="301"/>
    </location>
</feature>
<dbReference type="Proteomes" id="UP000199197">
    <property type="component" value="Unassembled WGS sequence"/>
</dbReference>
<dbReference type="GO" id="GO:0016887">
    <property type="term" value="F:ATP hydrolysis activity"/>
    <property type="evidence" value="ECO:0007669"/>
    <property type="project" value="InterPro"/>
</dbReference>
<evidence type="ECO:0000256" key="13">
    <source>
        <dbReference type="SAM" id="Phobius"/>
    </source>
</evidence>
<dbReference type="GO" id="GO:0008559">
    <property type="term" value="F:ABC-type xenobiotic transporter activity"/>
    <property type="evidence" value="ECO:0007669"/>
    <property type="project" value="UniProtKB-EC"/>
</dbReference>
<keyword evidence="7" id="KW-0547">Nucleotide-binding</keyword>
<feature type="transmembrane region" description="Helical" evidence="13">
    <location>
        <begin position="241"/>
        <end position="263"/>
    </location>
</feature>
<dbReference type="SUPFAM" id="SSF52540">
    <property type="entry name" value="P-loop containing nucleoside triphosphate hydrolases"/>
    <property type="match status" value="1"/>
</dbReference>
<dbReference type="PANTHER" id="PTHR43394:SF1">
    <property type="entry name" value="ATP-BINDING CASSETTE SUB-FAMILY B MEMBER 10, MITOCHONDRIAL"/>
    <property type="match status" value="1"/>
</dbReference>
<dbReference type="EC" id="7.6.2.2" evidence="3"/>
<evidence type="ECO:0000256" key="6">
    <source>
        <dbReference type="ARBA" id="ARBA00022692"/>
    </source>
</evidence>
<dbReference type="FunFam" id="1.20.1560.10:FF:000011">
    <property type="entry name" value="Multidrug ABC transporter ATP-binding protein"/>
    <property type="match status" value="1"/>
</dbReference>
<dbReference type="CDD" id="cd18541">
    <property type="entry name" value="ABC_6TM_TmrB_like"/>
    <property type="match status" value="1"/>
</dbReference>
<evidence type="ECO:0000256" key="4">
    <source>
        <dbReference type="ARBA" id="ARBA00022448"/>
    </source>
</evidence>
<evidence type="ECO:0000256" key="5">
    <source>
        <dbReference type="ARBA" id="ARBA00022475"/>
    </source>
</evidence>
<dbReference type="OrthoDB" id="9771903at2"/>
<evidence type="ECO:0000313" key="16">
    <source>
        <dbReference type="EMBL" id="CUT04991.1"/>
    </source>
</evidence>
<keyword evidence="4" id="KW-0813">Transport</keyword>
<evidence type="ECO:0000256" key="8">
    <source>
        <dbReference type="ARBA" id="ARBA00022840"/>
    </source>
</evidence>
<keyword evidence="10 13" id="KW-0472">Membrane</keyword>
<dbReference type="InterPro" id="IPR027417">
    <property type="entry name" value="P-loop_NTPase"/>
</dbReference>
<dbReference type="InterPro" id="IPR003593">
    <property type="entry name" value="AAA+_ATPase"/>
</dbReference>
<dbReference type="PROSITE" id="PS00211">
    <property type="entry name" value="ABC_TRANSPORTER_1"/>
    <property type="match status" value="1"/>
</dbReference>
<feature type="domain" description="ABC transporter" evidence="14">
    <location>
        <begin position="336"/>
        <end position="571"/>
    </location>
</feature>
<comment type="similarity">
    <text evidence="2">Belongs to the ABC transporter superfamily. Drug exporter-2 (TC 3.A.1.117) family.</text>
</comment>
<keyword evidence="8 16" id="KW-0067">ATP-binding</keyword>
<keyword evidence="17" id="KW-1185">Reference proteome</keyword>
<dbReference type="PROSITE" id="PS50929">
    <property type="entry name" value="ABC_TM1F"/>
    <property type="match status" value="1"/>
</dbReference>
<sequence length="581" mass="66166">MKSLFELKPYILKYRKLISLGILAILISEVFYVFIPILIGRAVDSLKSGVTGEKLLFFASLVLGSTLLSGIASFFTRQTIIVASRKIEYDMRNDFYRHVQGLHYLYFRDKKIGDIMAYATNDIPAVRNFLGPGIMYSVETAIEFVVILAIMFSMNLKLTLITLIPLPLISFLVYKVGKIVHERYEDIQEHFGVITTAAQENISGIRVIKAYVRENYEIEKFRKLNLEYLFKNIKLIKVQALTYPLMILITGISIILVVWYGGYQVIKGMMTLGQITSFLIYLGYLIWPMIAFGWIVNLTQRASASMDRLLEVMRVEPQIKDTDETDYSIKEIKGEIVFKDVWFKYPDSENYVLKGINLEIKQGQTVGIVGYTGSGKTTLVNLIPRLFDPDRGEVLIDGVNVKKIPLKVLRESIGYVQQEVFLFSDTVKNNIKFGVDGVSDEKIIEVAKLAHIYDEVMDFPNKFDTIVGERGITLSGGQKQRVGIARALIKEPKILILDDSFSSIDAYTEEVILKNLREFRKGRTTIIISHRITAVKDADFIVVIDDGEIVEVGKHDELLELGGIYADLYQKQILEEELERM</sequence>
<dbReference type="GO" id="GO:0005524">
    <property type="term" value="F:ATP binding"/>
    <property type="evidence" value="ECO:0007669"/>
    <property type="project" value="UniProtKB-KW"/>
</dbReference>